<protein>
    <submittedName>
        <fullName evidence="1">Uncharacterized protein</fullName>
    </submittedName>
</protein>
<dbReference type="InterPro" id="IPR027417">
    <property type="entry name" value="P-loop_NTPase"/>
</dbReference>
<organism evidence="1 2">
    <name type="scientific">Colletotrichum navitas</name>
    <dbReference type="NCBI Taxonomy" id="681940"/>
    <lineage>
        <taxon>Eukaryota</taxon>
        <taxon>Fungi</taxon>
        <taxon>Dikarya</taxon>
        <taxon>Ascomycota</taxon>
        <taxon>Pezizomycotina</taxon>
        <taxon>Sordariomycetes</taxon>
        <taxon>Hypocreomycetidae</taxon>
        <taxon>Glomerellales</taxon>
        <taxon>Glomerellaceae</taxon>
        <taxon>Colletotrichum</taxon>
        <taxon>Colletotrichum graminicola species complex</taxon>
    </lineage>
</organism>
<dbReference type="Proteomes" id="UP001230504">
    <property type="component" value="Unassembled WGS sequence"/>
</dbReference>
<sequence length="52" mass="5595">MQSTISVIPQNPFILPGSIRLNIDLHKQASDAEMTCVLKRVGLGGSARGTWS</sequence>
<dbReference type="GeneID" id="85443766"/>
<dbReference type="EMBL" id="JAHLJV010000234">
    <property type="protein sequence ID" value="KAK1561757.1"/>
    <property type="molecule type" value="Genomic_DNA"/>
</dbReference>
<name>A0AAD8PIQ0_9PEZI</name>
<reference evidence="1" key="1">
    <citation type="submission" date="2021-06" db="EMBL/GenBank/DDBJ databases">
        <title>Comparative genomics, transcriptomics and evolutionary studies reveal genomic signatures of adaptation to plant cell wall in hemibiotrophic fungi.</title>
        <authorList>
            <consortium name="DOE Joint Genome Institute"/>
            <person name="Baroncelli R."/>
            <person name="Diaz J.F."/>
            <person name="Benocci T."/>
            <person name="Peng M."/>
            <person name="Battaglia E."/>
            <person name="Haridas S."/>
            <person name="Andreopoulos W."/>
            <person name="Labutti K."/>
            <person name="Pangilinan J."/>
            <person name="Floch G.L."/>
            <person name="Makela M.R."/>
            <person name="Henrissat B."/>
            <person name="Grigoriev I.V."/>
            <person name="Crouch J.A."/>
            <person name="De Vries R.P."/>
            <person name="Sukno S.A."/>
            <person name="Thon M.R."/>
        </authorList>
    </citation>
    <scope>NUCLEOTIDE SEQUENCE</scope>
    <source>
        <strain evidence="1">CBS 125086</strain>
    </source>
</reference>
<gene>
    <name evidence="1" type="ORF">LY79DRAFT_573903</name>
</gene>
<keyword evidence="2" id="KW-1185">Reference proteome</keyword>
<evidence type="ECO:0000313" key="2">
    <source>
        <dbReference type="Proteomes" id="UP001230504"/>
    </source>
</evidence>
<dbReference type="Gene3D" id="3.40.50.300">
    <property type="entry name" value="P-loop containing nucleotide triphosphate hydrolases"/>
    <property type="match status" value="1"/>
</dbReference>
<dbReference type="RefSeq" id="XP_060406848.1">
    <property type="nucleotide sequence ID" value="XM_060559526.1"/>
</dbReference>
<dbReference type="AlphaFoldDB" id="A0AAD8PIQ0"/>
<accession>A0AAD8PIQ0</accession>
<evidence type="ECO:0000313" key="1">
    <source>
        <dbReference type="EMBL" id="KAK1561757.1"/>
    </source>
</evidence>
<proteinExistence type="predicted"/>
<comment type="caution">
    <text evidence="1">The sequence shown here is derived from an EMBL/GenBank/DDBJ whole genome shotgun (WGS) entry which is preliminary data.</text>
</comment>